<accession>A0A9W9HMY4</accession>
<comment type="caution">
    <text evidence="1">The sequence shown here is derived from an EMBL/GenBank/DDBJ whole genome shotgun (WGS) entry which is preliminary data.</text>
</comment>
<protein>
    <submittedName>
        <fullName evidence="1">Uncharacterized protein</fullName>
    </submittedName>
</protein>
<evidence type="ECO:0000313" key="1">
    <source>
        <dbReference type="EMBL" id="KAJ5152417.1"/>
    </source>
</evidence>
<organism evidence="1 2">
    <name type="scientific">Penicillium capsulatum</name>
    <dbReference type="NCBI Taxonomy" id="69766"/>
    <lineage>
        <taxon>Eukaryota</taxon>
        <taxon>Fungi</taxon>
        <taxon>Dikarya</taxon>
        <taxon>Ascomycota</taxon>
        <taxon>Pezizomycotina</taxon>
        <taxon>Eurotiomycetes</taxon>
        <taxon>Eurotiomycetidae</taxon>
        <taxon>Eurotiales</taxon>
        <taxon>Aspergillaceae</taxon>
        <taxon>Penicillium</taxon>
    </lineage>
</organism>
<keyword evidence="2" id="KW-1185">Reference proteome</keyword>
<reference evidence="1" key="2">
    <citation type="journal article" date="2023" name="IMA Fungus">
        <title>Comparative genomic study of the Penicillium genus elucidates a diverse pangenome and 15 lateral gene transfer events.</title>
        <authorList>
            <person name="Petersen C."/>
            <person name="Sorensen T."/>
            <person name="Nielsen M.R."/>
            <person name="Sondergaard T.E."/>
            <person name="Sorensen J.L."/>
            <person name="Fitzpatrick D.A."/>
            <person name="Frisvad J.C."/>
            <person name="Nielsen K.L."/>
        </authorList>
    </citation>
    <scope>NUCLEOTIDE SEQUENCE</scope>
    <source>
        <strain evidence="1">IBT 21917</strain>
    </source>
</reference>
<reference evidence="1" key="1">
    <citation type="submission" date="2022-11" db="EMBL/GenBank/DDBJ databases">
        <authorList>
            <person name="Petersen C."/>
        </authorList>
    </citation>
    <scope>NUCLEOTIDE SEQUENCE</scope>
    <source>
        <strain evidence="1">IBT 21917</strain>
    </source>
</reference>
<dbReference type="SUPFAM" id="SSF53098">
    <property type="entry name" value="Ribonuclease H-like"/>
    <property type="match status" value="1"/>
</dbReference>
<gene>
    <name evidence="1" type="ORF">N7492_009697</name>
</gene>
<dbReference type="AlphaFoldDB" id="A0A9W9HMY4"/>
<dbReference type="Proteomes" id="UP001146351">
    <property type="component" value="Unassembled WGS sequence"/>
</dbReference>
<dbReference type="EMBL" id="JAPQKO010000007">
    <property type="protein sequence ID" value="KAJ5152417.1"/>
    <property type="molecule type" value="Genomic_DNA"/>
</dbReference>
<sequence length="262" mass="30471">MSISFNRIFTRISFCEDIFMAVTGHFIDNDWNYREILIGFEPLHRTYSGVNLSALLDLNNDTAIIRVLYIAHVIQLSLKQLLGQMKANPKNETTKIWSEARSQSVRTSVRQQKREIIDTLNKRITKASSDSRCEDSLEFHVLDASSCKKVTRQIEYLLWITQPFFKFTTGLSKTTDATIHIVFDIYNQLFEHLENSTRQLQRKKAPWKQLMLKALGAARDKLVDYYGKTDEIHGDLFAIGTMLTPENKLQFFLGKDWDDDYD</sequence>
<proteinExistence type="predicted"/>
<name>A0A9W9HMY4_9EURO</name>
<dbReference type="InterPro" id="IPR012337">
    <property type="entry name" value="RNaseH-like_sf"/>
</dbReference>
<dbReference type="OrthoDB" id="4507940at2759"/>
<evidence type="ECO:0000313" key="2">
    <source>
        <dbReference type="Proteomes" id="UP001146351"/>
    </source>
</evidence>